<evidence type="ECO:0000313" key="3">
    <source>
        <dbReference type="EMBL" id="TQL71384.1"/>
    </source>
</evidence>
<feature type="transmembrane region" description="Helical" evidence="2">
    <location>
        <begin position="49"/>
        <end position="68"/>
    </location>
</feature>
<sequence>MARKRRAKDYASAEPAPKTKQTRAKRPHLTMAQAKSDIQHAGHQEGSPGILVFAILAVTVFIGFYYHIVALQGMEQLTGGMAMLDHRMSGFEVADVERLAERMDDDAMGQYNGVHITAGRLFPALMALGLIAVALWTLKTTWARWGAIIVAVGYAGLEIWATIAREQALRDVTQAKVALASSLTIAQWLLLILIIIWIVVMLVLKFVARNSTGLATSLDAEREIGGTYR</sequence>
<evidence type="ECO:0000256" key="1">
    <source>
        <dbReference type="SAM" id="MobiDB-lite"/>
    </source>
</evidence>
<dbReference type="AlphaFoldDB" id="A0A543AFM8"/>
<proteinExistence type="predicted"/>
<feature type="transmembrane region" description="Helical" evidence="2">
    <location>
        <begin position="185"/>
        <end position="204"/>
    </location>
</feature>
<protein>
    <submittedName>
        <fullName evidence="3">Uncharacterized protein</fullName>
    </submittedName>
</protein>
<dbReference type="EMBL" id="VFOU01000003">
    <property type="protein sequence ID" value="TQL71384.1"/>
    <property type="molecule type" value="Genomic_DNA"/>
</dbReference>
<name>A0A543AFM8_9MICC</name>
<feature type="transmembrane region" description="Helical" evidence="2">
    <location>
        <begin position="121"/>
        <end position="138"/>
    </location>
</feature>
<comment type="caution">
    <text evidence="3">The sequence shown here is derived from an EMBL/GenBank/DDBJ whole genome shotgun (WGS) entry which is preliminary data.</text>
</comment>
<accession>A0A543AFM8</accession>
<feature type="transmembrane region" description="Helical" evidence="2">
    <location>
        <begin position="145"/>
        <end position="165"/>
    </location>
</feature>
<dbReference type="Proteomes" id="UP000319746">
    <property type="component" value="Unassembled WGS sequence"/>
</dbReference>
<dbReference type="RefSeq" id="WP_141866966.1">
    <property type="nucleotide sequence ID" value="NZ_BAABAN010000002.1"/>
</dbReference>
<feature type="region of interest" description="Disordered" evidence="1">
    <location>
        <begin position="1"/>
        <end position="38"/>
    </location>
</feature>
<reference evidence="3 4" key="1">
    <citation type="submission" date="2019-06" db="EMBL/GenBank/DDBJ databases">
        <title>Sequencing the genomes of 1000 actinobacteria strains.</title>
        <authorList>
            <person name="Klenk H.-P."/>
        </authorList>
    </citation>
    <scope>NUCLEOTIDE SEQUENCE [LARGE SCALE GENOMIC DNA]</scope>
    <source>
        <strain evidence="3 4">DSM 24083</strain>
    </source>
</reference>
<keyword evidence="4" id="KW-1185">Reference proteome</keyword>
<keyword evidence="2" id="KW-0812">Transmembrane</keyword>
<evidence type="ECO:0000256" key="2">
    <source>
        <dbReference type="SAM" id="Phobius"/>
    </source>
</evidence>
<keyword evidence="2" id="KW-1133">Transmembrane helix</keyword>
<evidence type="ECO:0000313" key="4">
    <source>
        <dbReference type="Proteomes" id="UP000319746"/>
    </source>
</evidence>
<dbReference type="OrthoDB" id="4928386at2"/>
<keyword evidence="2" id="KW-0472">Membrane</keyword>
<gene>
    <name evidence="3" type="ORF">FB556_1859</name>
</gene>
<organism evidence="3 4">
    <name type="scientific">Enteractinococcus coprophilus</name>
    <dbReference type="NCBI Taxonomy" id="1027633"/>
    <lineage>
        <taxon>Bacteria</taxon>
        <taxon>Bacillati</taxon>
        <taxon>Actinomycetota</taxon>
        <taxon>Actinomycetes</taxon>
        <taxon>Micrococcales</taxon>
        <taxon>Micrococcaceae</taxon>
    </lineage>
</organism>